<sequence length="49" mass="5610">MRKEIQKDGKTSHKIRITVEDLKLYGLKLGDIIELTITKIDSNLRKNAA</sequence>
<evidence type="ECO:0000313" key="1">
    <source>
        <dbReference type="EMBL" id="KKK92613.1"/>
    </source>
</evidence>
<accession>A0A0F8ZFT6</accession>
<dbReference type="AlphaFoldDB" id="A0A0F8ZFT6"/>
<gene>
    <name evidence="1" type="ORF">LCGC14_2701180</name>
</gene>
<protein>
    <submittedName>
        <fullName evidence="1">Uncharacterized protein</fullName>
    </submittedName>
</protein>
<reference evidence="1" key="1">
    <citation type="journal article" date="2015" name="Nature">
        <title>Complex archaea that bridge the gap between prokaryotes and eukaryotes.</title>
        <authorList>
            <person name="Spang A."/>
            <person name="Saw J.H."/>
            <person name="Jorgensen S.L."/>
            <person name="Zaremba-Niedzwiedzka K."/>
            <person name="Martijn J."/>
            <person name="Lind A.E."/>
            <person name="van Eijk R."/>
            <person name="Schleper C."/>
            <person name="Guy L."/>
            <person name="Ettema T.J."/>
        </authorList>
    </citation>
    <scope>NUCLEOTIDE SEQUENCE</scope>
</reference>
<organism evidence="1">
    <name type="scientific">marine sediment metagenome</name>
    <dbReference type="NCBI Taxonomy" id="412755"/>
    <lineage>
        <taxon>unclassified sequences</taxon>
        <taxon>metagenomes</taxon>
        <taxon>ecological metagenomes</taxon>
    </lineage>
</organism>
<comment type="caution">
    <text evidence="1">The sequence shown here is derived from an EMBL/GenBank/DDBJ whole genome shotgun (WGS) entry which is preliminary data.</text>
</comment>
<dbReference type="EMBL" id="LAZR01048137">
    <property type="protein sequence ID" value="KKK92613.1"/>
    <property type="molecule type" value="Genomic_DNA"/>
</dbReference>
<name>A0A0F8ZFT6_9ZZZZ</name>
<proteinExistence type="predicted"/>